<feature type="transmembrane region" description="Helical" evidence="1">
    <location>
        <begin position="30"/>
        <end position="50"/>
    </location>
</feature>
<evidence type="ECO:0000256" key="1">
    <source>
        <dbReference type="SAM" id="Phobius"/>
    </source>
</evidence>
<dbReference type="RefSeq" id="WP_179461895.1">
    <property type="nucleotide sequence ID" value="NZ_JACBZX010000001.1"/>
</dbReference>
<sequence>MDRNTLAFIAIAVTILYGVTVGVAGDARGVIAPVGAGIVAIMWIAVGMLGKDPKDPGDR</sequence>
<evidence type="ECO:0000313" key="2">
    <source>
        <dbReference type="EMBL" id="NYG36377.1"/>
    </source>
</evidence>
<keyword evidence="1" id="KW-0812">Transmembrane</keyword>
<dbReference type="EMBL" id="JACBZX010000001">
    <property type="protein sequence ID" value="NYG36377.1"/>
    <property type="molecule type" value="Genomic_DNA"/>
</dbReference>
<evidence type="ECO:0000313" key="3">
    <source>
        <dbReference type="Proteomes" id="UP000592181"/>
    </source>
</evidence>
<organism evidence="2 3">
    <name type="scientific">Janibacter alkaliphilus</name>
    <dbReference type="NCBI Taxonomy" id="1069963"/>
    <lineage>
        <taxon>Bacteria</taxon>
        <taxon>Bacillati</taxon>
        <taxon>Actinomycetota</taxon>
        <taxon>Actinomycetes</taxon>
        <taxon>Micrococcales</taxon>
        <taxon>Intrasporangiaceae</taxon>
        <taxon>Janibacter</taxon>
    </lineage>
</organism>
<keyword evidence="3" id="KW-1185">Reference proteome</keyword>
<dbReference type="Proteomes" id="UP000592181">
    <property type="component" value="Unassembled WGS sequence"/>
</dbReference>
<dbReference type="AlphaFoldDB" id="A0A852X1N8"/>
<accession>A0A852X1N8</accession>
<comment type="caution">
    <text evidence="2">The sequence shown here is derived from an EMBL/GenBank/DDBJ whole genome shotgun (WGS) entry which is preliminary data.</text>
</comment>
<protein>
    <submittedName>
        <fullName evidence="2">Uncharacterized protein</fullName>
    </submittedName>
</protein>
<name>A0A852X1N8_9MICO</name>
<proteinExistence type="predicted"/>
<gene>
    <name evidence="2" type="ORF">BJY28_000846</name>
</gene>
<reference evidence="2 3" key="1">
    <citation type="submission" date="2020-07" db="EMBL/GenBank/DDBJ databases">
        <title>Sequencing the genomes of 1000 actinobacteria strains.</title>
        <authorList>
            <person name="Klenk H.-P."/>
        </authorList>
    </citation>
    <scope>NUCLEOTIDE SEQUENCE [LARGE SCALE GENOMIC DNA]</scope>
    <source>
        <strain evidence="2 3">DSM 24723</strain>
    </source>
</reference>
<keyword evidence="1" id="KW-1133">Transmembrane helix</keyword>
<keyword evidence="1" id="KW-0472">Membrane</keyword>
<feature type="transmembrane region" description="Helical" evidence="1">
    <location>
        <begin position="7"/>
        <end position="24"/>
    </location>
</feature>